<gene>
    <name evidence="1" type="ORF">PIB30_038300</name>
</gene>
<keyword evidence="2" id="KW-1185">Reference proteome</keyword>
<dbReference type="PANTHER" id="PTHR33144:SF45">
    <property type="entry name" value="TRANSPOSASE TNP1_EN_SPM-LIKE DOMAIN-CONTAINING PROTEIN"/>
    <property type="match status" value="1"/>
</dbReference>
<evidence type="ECO:0000313" key="2">
    <source>
        <dbReference type="Proteomes" id="UP001341840"/>
    </source>
</evidence>
<dbReference type="EMBL" id="JASCZI010060612">
    <property type="protein sequence ID" value="MED6134585.1"/>
    <property type="molecule type" value="Genomic_DNA"/>
</dbReference>
<proteinExistence type="predicted"/>
<evidence type="ECO:0000313" key="1">
    <source>
        <dbReference type="EMBL" id="MED6134585.1"/>
    </source>
</evidence>
<dbReference type="Pfam" id="PF03004">
    <property type="entry name" value="Transposase_24"/>
    <property type="match status" value="1"/>
</dbReference>
<reference evidence="1 2" key="1">
    <citation type="journal article" date="2023" name="Plants (Basel)">
        <title>Bridging the Gap: Combining Genomics and Transcriptomics Approaches to Understand Stylosanthes scabra, an Orphan Legume from the Brazilian Caatinga.</title>
        <authorList>
            <person name="Ferreira-Neto J.R.C."/>
            <person name="da Silva M.D."/>
            <person name="Binneck E."/>
            <person name="de Melo N.F."/>
            <person name="da Silva R.H."/>
            <person name="de Melo A.L.T.M."/>
            <person name="Pandolfi V."/>
            <person name="Bustamante F.O."/>
            <person name="Brasileiro-Vidal A.C."/>
            <person name="Benko-Iseppon A.M."/>
        </authorList>
    </citation>
    <scope>NUCLEOTIDE SEQUENCE [LARGE SCALE GENOMIC DNA]</scope>
    <source>
        <tissue evidence="1">Leaves</tissue>
    </source>
</reference>
<dbReference type="Proteomes" id="UP001341840">
    <property type="component" value="Unassembled WGS sequence"/>
</dbReference>
<dbReference type="InterPro" id="IPR004252">
    <property type="entry name" value="Probable_transposase_24"/>
</dbReference>
<protein>
    <submittedName>
        <fullName evidence="1">Uncharacterized protein</fullName>
    </submittedName>
</protein>
<comment type="caution">
    <text evidence="1">The sequence shown here is derived from an EMBL/GenBank/DDBJ whole genome shotgun (WGS) entry which is preliminary data.</text>
</comment>
<dbReference type="PANTHER" id="PTHR33144">
    <property type="entry name" value="OS10G0409366 PROTEIN-RELATED"/>
    <property type="match status" value="1"/>
</dbReference>
<name>A0ABU6SET7_9FABA</name>
<sequence length="144" mass="16903">MVTMLNDAFGVARSVLDEPSYSSEPNGDNAEFYKLLEHGNEELYEGCTNKKWREHRLKLWNEFYDPRLSKTELIKNVPTDIAADQWALYVQYCLKPETQKANIGKKVNRAEMWSITHKKKDRNYVNEQAKEIAEKLKHIALNNR</sequence>
<accession>A0ABU6SET7</accession>
<organism evidence="1 2">
    <name type="scientific">Stylosanthes scabra</name>
    <dbReference type="NCBI Taxonomy" id="79078"/>
    <lineage>
        <taxon>Eukaryota</taxon>
        <taxon>Viridiplantae</taxon>
        <taxon>Streptophyta</taxon>
        <taxon>Embryophyta</taxon>
        <taxon>Tracheophyta</taxon>
        <taxon>Spermatophyta</taxon>
        <taxon>Magnoliopsida</taxon>
        <taxon>eudicotyledons</taxon>
        <taxon>Gunneridae</taxon>
        <taxon>Pentapetalae</taxon>
        <taxon>rosids</taxon>
        <taxon>fabids</taxon>
        <taxon>Fabales</taxon>
        <taxon>Fabaceae</taxon>
        <taxon>Papilionoideae</taxon>
        <taxon>50 kb inversion clade</taxon>
        <taxon>dalbergioids sensu lato</taxon>
        <taxon>Dalbergieae</taxon>
        <taxon>Pterocarpus clade</taxon>
        <taxon>Stylosanthes</taxon>
    </lineage>
</organism>